<feature type="binding site" evidence="9">
    <location>
        <position position="179"/>
    </location>
    <ligand>
        <name>ATP</name>
        <dbReference type="ChEBI" id="CHEBI:30616"/>
    </ligand>
</feature>
<feature type="binding site" evidence="9">
    <location>
        <position position="276"/>
    </location>
    <ligand>
        <name>K(+)</name>
        <dbReference type="ChEBI" id="CHEBI:29103"/>
    </ligand>
</feature>
<feature type="binding site" evidence="9">
    <location>
        <begin position="38"/>
        <end position="42"/>
    </location>
    <ligand>
        <name>substrate</name>
    </ligand>
</feature>
<feature type="binding site" evidence="9">
    <location>
        <begin position="10"/>
        <end position="12"/>
    </location>
    <ligand>
        <name>substrate</name>
    </ligand>
</feature>
<keyword evidence="4 9" id="KW-0418">Kinase</keyword>
<dbReference type="GO" id="GO:0046872">
    <property type="term" value="F:metal ion binding"/>
    <property type="evidence" value="ECO:0007669"/>
    <property type="project" value="UniProtKB-KW"/>
</dbReference>
<feature type="binding site" evidence="9">
    <location>
        <position position="273"/>
    </location>
    <ligand>
        <name>K(+)</name>
        <dbReference type="ChEBI" id="CHEBI:29103"/>
    </ligand>
</feature>
<comment type="caution">
    <text evidence="11">The sequence shown here is derived from an EMBL/GenBank/DDBJ whole genome shotgun (WGS) entry which is preliminary data.</text>
</comment>
<dbReference type="EMBL" id="JAAAWP010000008">
    <property type="protein sequence ID" value="NDW22525.1"/>
    <property type="molecule type" value="Genomic_DNA"/>
</dbReference>
<dbReference type="PRINTS" id="PR00990">
    <property type="entry name" value="RIBOKINASE"/>
</dbReference>
<comment type="subcellular location">
    <subcellularLocation>
        <location evidence="9">Cytoplasm</location>
    </subcellularLocation>
</comment>
<reference evidence="11 12" key="1">
    <citation type="submission" date="2020-01" db="EMBL/GenBank/DDBJ databases">
        <title>Genomes of bacteria type strains.</title>
        <authorList>
            <person name="Chen J."/>
            <person name="Zhu S."/>
            <person name="Yang J."/>
        </authorList>
    </citation>
    <scope>NUCLEOTIDE SEQUENCE [LARGE SCALE GENOMIC DNA]</scope>
    <source>
        <strain evidence="11 12">LMG 22958</strain>
    </source>
</reference>
<dbReference type="GO" id="GO:0004747">
    <property type="term" value="F:ribokinase activity"/>
    <property type="evidence" value="ECO:0007669"/>
    <property type="project" value="UniProtKB-UniRule"/>
</dbReference>
<feature type="binding site" evidence="9">
    <location>
        <position position="239"/>
    </location>
    <ligand>
        <name>K(+)</name>
        <dbReference type="ChEBI" id="CHEBI:29103"/>
    </ligand>
</feature>
<dbReference type="EC" id="2.7.1.15" evidence="9"/>
<dbReference type="InterPro" id="IPR011877">
    <property type="entry name" value="Ribokinase"/>
</dbReference>
<evidence type="ECO:0000256" key="7">
    <source>
        <dbReference type="ARBA" id="ARBA00022958"/>
    </source>
</evidence>
<proteinExistence type="inferred from homology"/>
<evidence type="ECO:0000259" key="10">
    <source>
        <dbReference type="Pfam" id="PF00294"/>
    </source>
</evidence>
<feature type="binding site" evidence="9">
    <location>
        <begin position="211"/>
        <end position="216"/>
    </location>
    <ligand>
        <name>ATP</name>
        <dbReference type="ChEBI" id="CHEBI:30616"/>
    </ligand>
</feature>
<feature type="active site" description="Proton acceptor" evidence="9">
    <location>
        <position position="243"/>
    </location>
</feature>
<evidence type="ECO:0000256" key="2">
    <source>
        <dbReference type="ARBA" id="ARBA00022723"/>
    </source>
</evidence>
<keyword evidence="1 9" id="KW-0808">Transferase</keyword>
<name>A0A6L9MX10_9ALTE</name>
<keyword evidence="6 9" id="KW-0460">Magnesium</keyword>
<evidence type="ECO:0000313" key="12">
    <source>
        <dbReference type="Proteomes" id="UP000478837"/>
    </source>
</evidence>
<keyword evidence="2 9" id="KW-0479">Metal-binding</keyword>
<feature type="binding site" evidence="9">
    <location>
        <position position="243"/>
    </location>
    <ligand>
        <name>substrate</name>
    </ligand>
</feature>
<organism evidence="11 12">
    <name type="scientific">Alteromonas hispanica</name>
    <dbReference type="NCBI Taxonomy" id="315421"/>
    <lineage>
        <taxon>Bacteria</taxon>
        <taxon>Pseudomonadati</taxon>
        <taxon>Pseudomonadota</taxon>
        <taxon>Gammaproteobacteria</taxon>
        <taxon>Alteromonadales</taxon>
        <taxon>Alteromonadaceae</taxon>
        <taxon>Alteromonas/Salinimonas group</taxon>
        <taxon>Alteromonas</taxon>
    </lineage>
</organism>
<sequence length="298" mass="31732">MAIINFGSINIDHVYQVDHFVQPGETIASTHYQTLLGGKGANQSIALAQAGADVRHVGSIHENDASFKQALIKKGVDCRGVKCSETPSGHAIIQVTPSGENAIVLFGGANQTITAKTVMAALDDTKPSDWVLTQNETSSIDEVLRQAKENNLKVAFNPAPMSESVKALSHDCIDLLIVNETEAAALTGKDELDDIVAEFKQHWSHCEVIITLGKAGVMMLRGDDVINVSAFSVDAVDTTAAGDTFIGYFLSAYSNHTDAKQALKRGCAASAIAVTREGAAQSIPTQKEVDRFLAKHAN</sequence>
<dbReference type="Pfam" id="PF00294">
    <property type="entry name" value="PfkB"/>
    <property type="match status" value="1"/>
</dbReference>
<feature type="domain" description="Carbohydrate kinase PfkB" evidence="10">
    <location>
        <begin position="6"/>
        <end position="285"/>
    </location>
</feature>
<feature type="binding site" evidence="9">
    <location>
        <begin position="242"/>
        <end position="243"/>
    </location>
    <ligand>
        <name>ATP</name>
        <dbReference type="ChEBI" id="CHEBI:30616"/>
    </ligand>
</feature>
<evidence type="ECO:0000256" key="3">
    <source>
        <dbReference type="ARBA" id="ARBA00022741"/>
    </source>
</evidence>
<comment type="catalytic activity">
    <reaction evidence="9">
        <text>D-ribose + ATP = D-ribose 5-phosphate + ADP + H(+)</text>
        <dbReference type="Rhea" id="RHEA:13697"/>
        <dbReference type="ChEBI" id="CHEBI:15378"/>
        <dbReference type="ChEBI" id="CHEBI:30616"/>
        <dbReference type="ChEBI" id="CHEBI:47013"/>
        <dbReference type="ChEBI" id="CHEBI:78346"/>
        <dbReference type="ChEBI" id="CHEBI:456216"/>
        <dbReference type="EC" id="2.7.1.15"/>
    </reaction>
</comment>
<dbReference type="Gene3D" id="3.40.1190.20">
    <property type="match status" value="1"/>
</dbReference>
<comment type="pathway">
    <text evidence="9">Carbohydrate metabolism; D-ribose degradation; D-ribose 5-phosphate from beta-D-ribopyranose: step 2/2.</text>
</comment>
<accession>A0A6L9MX10</accession>
<dbReference type="PANTHER" id="PTHR10584">
    <property type="entry name" value="SUGAR KINASE"/>
    <property type="match status" value="1"/>
</dbReference>
<comment type="subunit">
    <text evidence="9">Homodimer.</text>
</comment>
<comment type="similarity">
    <text evidence="9">Belongs to the carbohydrate kinase PfkB family. Ribokinase subfamily.</text>
</comment>
<dbReference type="RefSeq" id="WP_163112286.1">
    <property type="nucleotide sequence ID" value="NZ_JAAAWP010000008.1"/>
</dbReference>
<dbReference type="InterPro" id="IPR011611">
    <property type="entry name" value="PfkB_dom"/>
</dbReference>
<dbReference type="CDD" id="cd01174">
    <property type="entry name" value="ribokinase"/>
    <property type="match status" value="1"/>
</dbReference>
<keyword evidence="5 9" id="KW-0067">ATP-binding</keyword>
<dbReference type="AlphaFoldDB" id="A0A6L9MX10"/>
<comment type="function">
    <text evidence="9">Catalyzes the phosphorylation of ribose at O-5 in a reaction requiring ATP and magnesium. The resulting D-ribose-5-phosphate can then be used either for sythesis of nucleotides, histidine, and tryptophan, or as a component of the pentose phosphate pathway.</text>
</comment>
<dbReference type="HAMAP" id="MF_01987">
    <property type="entry name" value="Ribokinase"/>
    <property type="match status" value="1"/>
</dbReference>
<evidence type="ECO:0000256" key="9">
    <source>
        <dbReference type="HAMAP-Rule" id="MF_01987"/>
    </source>
</evidence>
<keyword evidence="12" id="KW-1185">Reference proteome</keyword>
<dbReference type="Proteomes" id="UP000478837">
    <property type="component" value="Unassembled WGS sequence"/>
</dbReference>
<feature type="binding site" evidence="9">
    <location>
        <position position="282"/>
    </location>
    <ligand>
        <name>K(+)</name>
        <dbReference type="ChEBI" id="CHEBI:29103"/>
    </ligand>
</feature>
<evidence type="ECO:0000256" key="1">
    <source>
        <dbReference type="ARBA" id="ARBA00022679"/>
    </source>
</evidence>
<dbReference type="UniPathway" id="UPA00916">
    <property type="reaction ID" value="UER00889"/>
</dbReference>
<protein>
    <recommendedName>
        <fullName evidence="9">Ribokinase</fullName>
        <shortName evidence="9">RK</shortName>
        <ecNumber evidence="9">2.7.1.15</ecNumber>
    </recommendedName>
</protein>
<evidence type="ECO:0000256" key="6">
    <source>
        <dbReference type="ARBA" id="ARBA00022842"/>
    </source>
</evidence>
<comment type="cofactor">
    <cofactor evidence="9">
        <name>Mg(2+)</name>
        <dbReference type="ChEBI" id="CHEBI:18420"/>
    </cofactor>
    <text evidence="9">Requires a divalent cation, most likely magnesium in vivo, as an electrophilic catalyst to aid phosphoryl group transfer. It is the chelate of the metal and the nucleotide that is the actual substrate.</text>
</comment>
<feature type="binding site" evidence="9">
    <location>
        <position position="237"/>
    </location>
    <ligand>
        <name>K(+)</name>
        <dbReference type="ChEBI" id="CHEBI:29103"/>
    </ligand>
</feature>
<keyword evidence="7 9" id="KW-0630">Potassium</keyword>
<dbReference type="GO" id="GO:0005829">
    <property type="term" value="C:cytosol"/>
    <property type="evidence" value="ECO:0007669"/>
    <property type="project" value="TreeGrafter"/>
</dbReference>
<comment type="activity regulation">
    <text evidence="9">Activated by a monovalent cation that binds near, but not in, the active site. The most likely occupant of the site in vivo is potassium. Ion binding induces a conformational change that may alter substrate affinity.</text>
</comment>
<feature type="binding site" evidence="9">
    <location>
        <position position="136"/>
    </location>
    <ligand>
        <name>substrate</name>
    </ligand>
</feature>
<feature type="binding site" evidence="9">
    <location>
        <position position="278"/>
    </location>
    <ligand>
        <name>K(+)</name>
        <dbReference type="ChEBI" id="CHEBI:29103"/>
    </ligand>
</feature>
<keyword evidence="9" id="KW-0963">Cytoplasm</keyword>
<dbReference type="GO" id="GO:0019303">
    <property type="term" value="P:D-ribose catabolic process"/>
    <property type="evidence" value="ECO:0007669"/>
    <property type="project" value="UniProtKB-UniRule"/>
</dbReference>
<dbReference type="SUPFAM" id="SSF53613">
    <property type="entry name" value="Ribokinase-like"/>
    <property type="match status" value="1"/>
</dbReference>
<comment type="caution">
    <text evidence="9">Lacks conserved residue(s) required for the propagation of feature annotation.</text>
</comment>
<dbReference type="PANTHER" id="PTHR10584:SF166">
    <property type="entry name" value="RIBOKINASE"/>
    <property type="match status" value="1"/>
</dbReference>
<dbReference type="GO" id="GO:0005524">
    <property type="term" value="F:ATP binding"/>
    <property type="evidence" value="ECO:0007669"/>
    <property type="project" value="UniProtKB-UniRule"/>
</dbReference>
<evidence type="ECO:0000256" key="8">
    <source>
        <dbReference type="ARBA" id="ARBA00023277"/>
    </source>
</evidence>
<keyword evidence="8 9" id="KW-0119">Carbohydrate metabolism</keyword>
<evidence type="ECO:0000256" key="5">
    <source>
        <dbReference type="ARBA" id="ARBA00022840"/>
    </source>
</evidence>
<gene>
    <name evidence="9" type="primary">rbsK</name>
    <name evidence="11" type="ORF">GTW09_13405</name>
</gene>
<dbReference type="InterPro" id="IPR029056">
    <property type="entry name" value="Ribokinase-like"/>
</dbReference>
<keyword evidence="3 9" id="KW-0547">Nucleotide-binding</keyword>
<evidence type="ECO:0000256" key="4">
    <source>
        <dbReference type="ARBA" id="ARBA00022777"/>
    </source>
</evidence>
<dbReference type="InterPro" id="IPR002139">
    <property type="entry name" value="Ribo/fructo_kinase"/>
</dbReference>
<evidence type="ECO:0000313" key="11">
    <source>
        <dbReference type="EMBL" id="NDW22525.1"/>
    </source>
</evidence>